<dbReference type="KEGG" id="ehx:EMIHUDRAFT_467139"/>
<dbReference type="PaxDb" id="2903-EOD36624"/>
<accession>A0A0D3KLI9</accession>
<name>A0A0D3KLI9_EMIH1</name>
<feature type="transmembrane region" description="Helical" evidence="2">
    <location>
        <begin position="876"/>
        <end position="903"/>
    </location>
</feature>
<evidence type="ECO:0000313" key="5">
    <source>
        <dbReference type="Proteomes" id="UP000013827"/>
    </source>
</evidence>
<dbReference type="OMA" id="QELAMPC"/>
<dbReference type="HOGENOM" id="CLU_251601_0_0_1"/>
<evidence type="ECO:0000259" key="3">
    <source>
        <dbReference type="PROSITE" id="PS51278"/>
    </source>
</evidence>
<keyword evidence="5" id="KW-1185">Reference proteome</keyword>
<reference evidence="4" key="2">
    <citation type="submission" date="2024-10" db="UniProtKB">
        <authorList>
            <consortium name="EnsemblProtists"/>
        </authorList>
    </citation>
    <scope>IDENTIFICATION</scope>
</reference>
<keyword evidence="2" id="KW-1133">Transmembrane helix</keyword>
<protein>
    <recommendedName>
        <fullName evidence="3">Glutamine amidotransferase type-2 domain-containing protein</fullName>
    </recommendedName>
</protein>
<proteinExistence type="predicted"/>
<reference evidence="5" key="1">
    <citation type="journal article" date="2013" name="Nature">
        <title>Pan genome of the phytoplankton Emiliania underpins its global distribution.</title>
        <authorList>
            <person name="Read B.A."/>
            <person name="Kegel J."/>
            <person name="Klute M.J."/>
            <person name="Kuo A."/>
            <person name="Lefebvre S.C."/>
            <person name="Maumus F."/>
            <person name="Mayer C."/>
            <person name="Miller J."/>
            <person name="Monier A."/>
            <person name="Salamov A."/>
            <person name="Young J."/>
            <person name="Aguilar M."/>
            <person name="Claverie J.M."/>
            <person name="Frickenhaus S."/>
            <person name="Gonzalez K."/>
            <person name="Herman E.K."/>
            <person name="Lin Y.C."/>
            <person name="Napier J."/>
            <person name="Ogata H."/>
            <person name="Sarno A.F."/>
            <person name="Shmutz J."/>
            <person name="Schroeder D."/>
            <person name="de Vargas C."/>
            <person name="Verret F."/>
            <person name="von Dassow P."/>
            <person name="Valentin K."/>
            <person name="Van de Peer Y."/>
            <person name="Wheeler G."/>
            <person name="Dacks J.B."/>
            <person name="Delwiche C.F."/>
            <person name="Dyhrman S.T."/>
            <person name="Glockner G."/>
            <person name="John U."/>
            <person name="Richards T."/>
            <person name="Worden A.Z."/>
            <person name="Zhang X."/>
            <person name="Grigoriev I.V."/>
            <person name="Allen A.E."/>
            <person name="Bidle K."/>
            <person name="Borodovsky M."/>
            <person name="Bowler C."/>
            <person name="Brownlee C."/>
            <person name="Cock J.M."/>
            <person name="Elias M."/>
            <person name="Gladyshev V.N."/>
            <person name="Groth M."/>
            <person name="Guda C."/>
            <person name="Hadaegh A."/>
            <person name="Iglesias-Rodriguez M.D."/>
            <person name="Jenkins J."/>
            <person name="Jones B.M."/>
            <person name="Lawson T."/>
            <person name="Leese F."/>
            <person name="Lindquist E."/>
            <person name="Lobanov A."/>
            <person name="Lomsadze A."/>
            <person name="Malik S.B."/>
            <person name="Marsh M.E."/>
            <person name="Mackinder L."/>
            <person name="Mock T."/>
            <person name="Mueller-Roeber B."/>
            <person name="Pagarete A."/>
            <person name="Parker M."/>
            <person name="Probert I."/>
            <person name="Quesneville H."/>
            <person name="Raines C."/>
            <person name="Rensing S.A."/>
            <person name="Riano-Pachon D.M."/>
            <person name="Richier S."/>
            <person name="Rokitta S."/>
            <person name="Shiraiwa Y."/>
            <person name="Soanes D.M."/>
            <person name="van der Giezen M."/>
            <person name="Wahlund T.M."/>
            <person name="Williams B."/>
            <person name="Wilson W."/>
            <person name="Wolfe G."/>
            <person name="Wurch L.L."/>
        </authorList>
    </citation>
    <scope>NUCLEOTIDE SEQUENCE</scope>
</reference>
<evidence type="ECO:0000313" key="4">
    <source>
        <dbReference type="EnsemblProtists" id="EOD36624"/>
    </source>
</evidence>
<dbReference type="Gene3D" id="3.60.20.10">
    <property type="entry name" value="Glutamine Phosphoribosylpyrophosphate, subunit 1, domain 1"/>
    <property type="match status" value="1"/>
</dbReference>
<dbReference type="EnsemblProtists" id="EOD36624">
    <property type="protein sequence ID" value="EOD36624"/>
    <property type="gene ID" value="EMIHUDRAFT_467139"/>
</dbReference>
<evidence type="ECO:0000256" key="2">
    <source>
        <dbReference type="SAM" id="Phobius"/>
    </source>
</evidence>
<dbReference type="InterPro" id="IPR017932">
    <property type="entry name" value="GATase_2_dom"/>
</dbReference>
<feature type="region of interest" description="Disordered" evidence="1">
    <location>
        <begin position="1303"/>
        <end position="1324"/>
    </location>
</feature>
<dbReference type="RefSeq" id="XP_005789053.1">
    <property type="nucleotide sequence ID" value="XM_005788996.1"/>
</dbReference>
<dbReference type="InterPro" id="IPR029055">
    <property type="entry name" value="Ntn_hydrolases_N"/>
</dbReference>
<evidence type="ECO:0000256" key="1">
    <source>
        <dbReference type="SAM" id="MobiDB-lite"/>
    </source>
</evidence>
<dbReference type="SUPFAM" id="SSF56235">
    <property type="entry name" value="N-terminal nucleophile aminohydrolases (Ntn hydrolases)"/>
    <property type="match status" value="1"/>
</dbReference>
<dbReference type="Proteomes" id="UP000013827">
    <property type="component" value="Unassembled WGS sequence"/>
</dbReference>
<dbReference type="GeneID" id="17281894"/>
<dbReference type="PROSITE" id="PS51278">
    <property type="entry name" value="GATASE_TYPE_2"/>
    <property type="match status" value="1"/>
</dbReference>
<keyword evidence="2" id="KW-0472">Membrane</keyword>
<sequence length="1422" mass="152977">MCGNFGLLLLLPAHRRATLRLLRKMLRITMIRGAQSAGIATYDRSGVGLRCRVVNGKRTDLEDVLFKRFSRSYADMTCGLFQGHTRFATSSVCNIAGCHPHQWLPRSKQMAWRLATNPAYRFVCERRSVESFITHNGDCDAFTIHGNTYAIADLQLLLVRLLGHPIPSDVDSACVAGLLDMLRTKGVWLASVRYGYLFGALSTAGSLHGRCHELASAAQLEQLADAFEKQWQALVASNEELTAASQCTRASSGTADAASAECVLLEALGKRMVERMQERFANAPLAGMLPLLQAELSPGSGRQHTGEAQWQQAAAVRLIECAVSAFLFGDLLRAALELLRGADGSFGLVLSSSLDAGREVVVAARGQTMSLAFYPRRGLVAFGSEATATKVPMQEDVVGGADQPAQPAYRYDLDDVRGETVLLRWDEPPPPQPSPPPPWQTARICCAGEPRTAAEAFRYDPASVSAPAGAAAAASLDPEAGSVRSSSSTARSLFVVNVLDRDADGSGGGEDALPPMWRGRLALNANPLLSPPPPLVEKDPVGADLRAIPAVLSRLNADFDTEQPSPNRVAAWTLTSQLRRRLRMHRDGAHDGSVDVLITGCEVSLWVGEQFASDLQLLYPKLSIVVLSSNKLLGQLGNAMPIPQLGHRFNERSHDFRGTVALVLTHSGSTFAPLACCSLLKGYTEMLFVVTSDLDTQAAAVVRTSGASASAKARIDSLGSNAPPFLDLESQFVFTTHAGFRSAEPCSVSLVAMHHLLTKLLIFAMAYLAHSEHQRRLADDGGMRGDDGDYDHVSICGSSFTFEEARELATLSRQQPAAIAEIVGTTQTSAALRRQGKLEGPIAWVLSVVYIAATVIAGVTPLSALCSHATGNVSPAAVYVVAIADVAIYAFLAWWTTVVLRLLQGRPLLHRVAGRSVLIGDVPWVSQAAEAFASKLFALSYSIASCSFASANPADHLVHRHTHRVVRGSLLAIGRPDGRVNALTTAEAACVLSVNQASSIQNLGVTCESVTLGHNPFELPLSAKHLVLPTHRPRFMASVSMDGRAKLRSLVERVHADVRRRRRSLRSHGLEELSIGRNTHSSGGADCAPSVMKATFTQVGRRSRKHFERAAGRRDAFPLARTSFTVEPLAEPYLGAWMVRRPDLATLGVDELMRRQQLVQVLSETRFDALQRLCAFFVIFHEMGKTVADWWPRHSLGLLGYDMSRSQSIMRVATTASPVSGMEGTSSGEPPASALAKVLHMRQNPAATAAAAAVTAAATAAAAVAAAAVREPACGQGGGVRDAPPEEIDALRAQLATVAKQNTRVPLARRDQSTTRPLTRPCGCWQSPRLSPPSHVLPAPPSHSQAVQSLMGYRVDLHEGSCYHLHLGARGVLRFRRTPQGDFEMLESPLAADLLGDPRVRRFLEEEHSIPAFLAAGLLSGS</sequence>
<feature type="domain" description="Glutamine amidotransferase type-2" evidence="3">
    <location>
        <begin position="2"/>
        <end position="426"/>
    </location>
</feature>
<organism evidence="4 5">
    <name type="scientific">Emiliania huxleyi (strain CCMP1516)</name>
    <dbReference type="NCBI Taxonomy" id="280463"/>
    <lineage>
        <taxon>Eukaryota</taxon>
        <taxon>Haptista</taxon>
        <taxon>Haptophyta</taxon>
        <taxon>Prymnesiophyceae</taxon>
        <taxon>Isochrysidales</taxon>
        <taxon>Noelaerhabdaceae</taxon>
        <taxon>Emiliania</taxon>
    </lineage>
</organism>
<keyword evidence="2" id="KW-0812">Transmembrane</keyword>
<feature type="transmembrane region" description="Helical" evidence="2">
    <location>
        <begin position="842"/>
        <end position="864"/>
    </location>
</feature>
<dbReference type="eggNOG" id="ENOG502R831">
    <property type="taxonomic scope" value="Eukaryota"/>
</dbReference>